<evidence type="ECO:0000256" key="10">
    <source>
        <dbReference type="PIRSR" id="PIRSR001589-3"/>
    </source>
</evidence>
<evidence type="ECO:0000256" key="2">
    <source>
        <dbReference type="ARBA" id="ARBA00005752"/>
    </source>
</evidence>
<organism evidence="12 13">
    <name type="scientific">Arenimonas donghaensis DSM 18148 = HO3-R19</name>
    <dbReference type="NCBI Taxonomy" id="1121014"/>
    <lineage>
        <taxon>Bacteria</taxon>
        <taxon>Pseudomonadati</taxon>
        <taxon>Pseudomonadota</taxon>
        <taxon>Gammaproteobacteria</taxon>
        <taxon>Lysobacterales</taxon>
        <taxon>Lysobacteraceae</taxon>
        <taxon>Arenimonas</taxon>
    </lineage>
</organism>
<dbReference type="SUPFAM" id="SSF56235">
    <property type="entry name" value="N-terminal nucleophile aminohydrolases (Ntn hydrolases)"/>
    <property type="match status" value="1"/>
</dbReference>
<dbReference type="InterPro" id="IPR001962">
    <property type="entry name" value="Asn_synthase"/>
</dbReference>
<evidence type="ECO:0000256" key="6">
    <source>
        <dbReference type="ARBA" id="ARBA00022962"/>
    </source>
</evidence>
<name>A0A087MH67_9GAMM</name>
<dbReference type="AlphaFoldDB" id="A0A087MH67"/>
<reference evidence="12 13" key="2">
    <citation type="journal article" date="2015" name="Stand. Genomic Sci.">
        <title>High quality draft genomic sequence of Arenimonas donghaensis DSM 18148(T).</title>
        <authorList>
            <person name="Chen F."/>
            <person name="Wang H."/>
            <person name="Cao Y."/>
            <person name="Li X."/>
            <person name="Wang G."/>
        </authorList>
    </citation>
    <scope>NUCLEOTIDE SEQUENCE [LARGE SCALE GENOMIC DNA]</scope>
    <source>
        <strain evidence="12 13">HO3-R19</strain>
    </source>
</reference>
<evidence type="ECO:0000256" key="3">
    <source>
        <dbReference type="ARBA" id="ARBA00012737"/>
    </source>
</evidence>
<feature type="site" description="Important for beta-aspartyl-AMP intermediate formation" evidence="10">
    <location>
        <position position="386"/>
    </location>
</feature>
<feature type="active site" description="For GATase activity" evidence="8">
    <location>
        <position position="2"/>
    </location>
</feature>
<comment type="similarity">
    <text evidence="2">Belongs to the asparagine synthetase family.</text>
</comment>
<dbReference type="PIRSF" id="PIRSF001589">
    <property type="entry name" value="Asn_synthetase_glu-h"/>
    <property type="match status" value="1"/>
</dbReference>
<gene>
    <name evidence="12" type="ORF">N788_04850</name>
</gene>
<dbReference type="PANTHER" id="PTHR43284:SF1">
    <property type="entry name" value="ASPARAGINE SYNTHETASE"/>
    <property type="match status" value="1"/>
</dbReference>
<evidence type="ECO:0000313" key="13">
    <source>
        <dbReference type="Proteomes" id="UP000029085"/>
    </source>
</evidence>
<keyword evidence="13" id="KW-1185">Reference proteome</keyword>
<dbReference type="Gene3D" id="3.60.20.10">
    <property type="entry name" value="Glutamine Phosphoribosylpyrophosphate, subunit 1, domain 1"/>
    <property type="match status" value="1"/>
</dbReference>
<dbReference type="InterPro" id="IPR014729">
    <property type="entry name" value="Rossmann-like_a/b/a_fold"/>
</dbReference>
<dbReference type="InterPro" id="IPR006426">
    <property type="entry name" value="Asn_synth_AEB"/>
</dbReference>
<sequence length="634" mass="69669">MCGIAGSWFPEARDDASLHALGARQGEAIAHRGPDDAGTWADPGAGLVLSHRRLSILDLSAEGHQPMLSRDGRWAIIFNGEIYNHGALRAELATLGHGFRGHSDTEVLLSAIAEWGVAESLQKANGMLALAAWDRKQRRLWLARDRMGKKPLYYGFSGDGALVFGSELSALRAHPALEARVDPDSLALLLRLDYIPAPWSILRGVYKLPSGSLLSLDTAALQAGPGSLDPVHSPQRWFDALAAQREAIAHGFAGGDQEALDTLDVLLREATAMRMEADVPLGTFLSGGTDSSLVTAMMQVQSARPVRSFSIGFDNLRHDESAHAARVAAHLGTDHTELRVDGQAALDLVPSLPDIFDEPFADSSQVPTALLCALTRKHVTVALSGDGGDELFFGYSRYARTLRNDAWLRKLPRSMLANRIGEPGEPARMGGLAALRAELRAGDLQGHARNRMTRWRLPEAVVIGAHRRKTAYDDPAALPGVGTPGDALMAMDIACYLPEDILAKVDRASMAASLEARAPLLDWRVASFAWTLPLRMKYRRGELKWLPRQLLLRYLPKALVQHPKTGFGAPVGDWLQGPLRDWAEAQLSETRLREEGHFDPAPIRRTWKAFLDGERKWHTHLWGVLMFQAWRERL</sequence>
<dbReference type="GO" id="GO:0005829">
    <property type="term" value="C:cytosol"/>
    <property type="evidence" value="ECO:0007669"/>
    <property type="project" value="TreeGrafter"/>
</dbReference>
<dbReference type="InterPro" id="IPR051786">
    <property type="entry name" value="ASN_synthetase/amidase"/>
</dbReference>
<feature type="binding site" evidence="9">
    <location>
        <position position="311"/>
    </location>
    <ligand>
        <name>ATP</name>
        <dbReference type="ChEBI" id="CHEBI:30616"/>
    </ligand>
</feature>
<dbReference type="PANTHER" id="PTHR43284">
    <property type="entry name" value="ASPARAGINE SYNTHETASE (GLUTAMINE-HYDROLYZING)"/>
    <property type="match status" value="1"/>
</dbReference>
<keyword evidence="8" id="KW-0061">Asparagine biosynthesis</keyword>
<comment type="caution">
    <text evidence="12">The sequence shown here is derived from an EMBL/GenBank/DDBJ whole genome shotgun (WGS) entry which is preliminary data.</text>
</comment>
<dbReference type="EC" id="6.3.5.4" evidence="3"/>
<comment type="catalytic activity">
    <reaction evidence="7">
        <text>L-aspartate + L-glutamine + ATP + H2O = L-asparagine + L-glutamate + AMP + diphosphate + H(+)</text>
        <dbReference type="Rhea" id="RHEA:12228"/>
        <dbReference type="ChEBI" id="CHEBI:15377"/>
        <dbReference type="ChEBI" id="CHEBI:15378"/>
        <dbReference type="ChEBI" id="CHEBI:29985"/>
        <dbReference type="ChEBI" id="CHEBI:29991"/>
        <dbReference type="ChEBI" id="CHEBI:30616"/>
        <dbReference type="ChEBI" id="CHEBI:33019"/>
        <dbReference type="ChEBI" id="CHEBI:58048"/>
        <dbReference type="ChEBI" id="CHEBI:58359"/>
        <dbReference type="ChEBI" id="CHEBI:456215"/>
        <dbReference type="EC" id="6.3.5.4"/>
    </reaction>
</comment>
<dbReference type="CDD" id="cd01991">
    <property type="entry name" value="Asn_synthase_B_C"/>
    <property type="match status" value="1"/>
</dbReference>
<comment type="pathway">
    <text evidence="1">Amino-acid biosynthesis; L-asparagine biosynthesis; L-asparagine from L-aspartate (L-Gln route): step 1/1.</text>
</comment>
<accession>A0A087MH67</accession>
<proteinExistence type="inferred from homology"/>
<feature type="binding site" evidence="9">
    <location>
        <begin position="384"/>
        <end position="385"/>
    </location>
    <ligand>
        <name>ATP</name>
        <dbReference type="ChEBI" id="CHEBI:30616"/>
    </ligand>
</feature>
<dbReference type="RefSeq" id="WP_034224223.1">
    <property type="nucleotide sequence ID" value="NZ_AVCJ01000023.1"/>
</dbReference>
<dbReference type="GO" id="GO:0004066">
    <property type="term" value="F:asparagine synthase (glutamine-hydrolyzing) activity"/>
    <property type="evidence" value="ECO:0007669"/>
    <property type="project" value="UniProtKB-EC"/>
</dbReference>
<evidence type="ECO:0000256" key="9">
    <source>
        <dbReference type="PIRSR" id="PIRSR001589-2"/>
    </source>
</evidence>
<evidence type="ECO:0000256" key="1">
    <source>
        <dbReference type="ARBA" id="ARBA00005187"/>
    </source>
</evidence>
<dbReference type="SUPFAM" id="SSF52402">
    <property type="entry name" value="Adenine nucleotide alpha hydrolases-like"/>
    <property type="match status" value="1"/>
</dbReference>
<dbReference type="Gene3D" id="3.40.50.620">
    <property type="entry name" value="HUPs"/>
    <property type="match status" value="1"/>
</dbReference>
<dbReference type="STRING" id="1121014.N788_04850"/>
<feature type="domain" description="Glutamine amidotransferase type-2" evidence="11">
    <location>
        <begin position="2"/>
        <end position="219"/>
    </location>
</feature>
<dbReference type="EMBL" id="AVCJ01000023">
    <property type="protein sequence ID" value="KFL36220.1"/>
    <property type="molecule type" value="Genomic_DNA"/>
</dbReference>
<reference evidence="13" key="1">
    <citation type="submission" date="2013-08" db="EMBL/GenBank/DDBJ databases">
        <title>Genome sequencing of Arenimonas donghaensis.</title>
        <authorList>
            <person name="Chen F."/>
            <person name="Wang G."/>
        </authorList>
    </citation>
    <scope>NUCLEOTIDE SEQUENCE [LARGE SCALE GENOMIC DNA]</scope>
    <source>
        <strain evidence="13">HO3-R19</strain>
    </source>
</reference>
<dbReference type="GO" id="GO:0005524">
    <property type="term" value="F:ATP binding"/>
    <property type="evidence" value="ECO:0007669"/>
    <property type="project" value="UniProtKB-KW"/>
</dbReference>
<keyword evidence="4 9" id="KW-0547">Nucleotide-binding</keyword>
<evidence type="ECO:0000259" key="11">
    <source>
        <dbReference type="PROSITE" id="PS51278"/>
    </source>
</evidence>
<keyword evidence="8" id="KW-0028">Amino-acid biosynthesis</keyword>
<evidence type="ECO:0000256" key="7">
    <source>
        <dbReference type="ARBA" id="ARBA00048741"/>
    </source>
</evidence>
<dbReference type="CDD" id="cd00712">
    <property type="entry name" value="AsnB"/>
    <property type="match status" value="1"/>
</dbReference>
<dbReference type="Proteomes" id="UP000029085">
    <property type="component" value="Unassembled WGS sequence"/>
</dbReference>
<dbReference type="OrthoDB" id="9763290at2"/>
<evidence type="ECO:0000313" key="12">
    <source>
        <dbReference type="EMBL" id="KFL36220.1"/>
    </source>
</evidence>
<evidence type="ECO:0000256" key="4">
    <source>
        <dbReference type="ARBA" id="ARBA00022741"/>
    </source>
</evidence>
<dbReference type="NCBIfam" id="TIGR01536">
    <property type="entry name" value="asn_synth_AEB"/>
    <property type="match status" value="1"/>
</dbReference>
<keyword evidence="5 9" id="KW-0067">ATP-binding</keyword>
<keyword evidence="6 8" id="KW-0315">Glutamine amidotransferase</keyword>
<dbReference type="GO" id="GO:0006529">
    <property type="term" value="P:asparagine biosynthetic process"/>
    <property type="evidence" value="ECO:0007669"/>
    <property type="project" value="UniProtKB-KW"/>
</dbReference>
<dbReference type="Pfam" id="PF13522">
    <property type="entry name" value="GATase_6"/>
    <property type="match status" value="1"/>
</dbReference>
<protein>
    <recommendedName>
        <fullName evidence="3">asparagine synthase (glutamine-hydrolyzing)</fullName>
        <ecNumber evidence="3">6.3.5.4</ecNumber>
    </recommendedName>
</protein>
<evidence type="ECO:0000256" key="5">
    <source>
        <dbReference type="ARBA" id="ARBA00022840"/>
    </source>
</evidence>
<dbReference type="InterPro" id="IPR033738">
    <property type="entry name" value="AsnB_N"/>
</dbReference>
<dbReference type="InterPro" id="IPR017932">
    <property type="entry name" value="GATase_2_dom"/>
</dbReference>
<evidence type="ECO:0000256" key="8">
    <source>
        <dbReference type="PIRSR" id="PIRSR001589-1"/>
    </source>
</evidence>
<feature type="binding site" evidence="9">
    <location>
        <position position="104"/>
    </location>
    <ligand>
        <name>L-glutamine</name>
        <dbReference type="ChEBI" id="CHEBI:58359"/>
    </ligand>
</feature>
<dbReference type="PROSITE" id="PS51278">
    <property type="entry name" value="GATASE_TYPE_2"/>
    <property type="match status" value="1"/>
</dbReference>
<dbReference type="PATRIC" id="fig|1121014.3.peg.1859"/>
<dbReference type="Pfam" id="PF00733">
    <property type="entry name" value="Asn_synthase"/>
    <property type="match status" value="1"/>
</dbReference>
<dbReference type="InterPro" id="IPR029055">
    <property type="entry name" value="Ntn_hydrolases_N"/>
</dbReference>